<evidence type="ECO:0000313" key="5">
    <source>
        <dbReference type="Proteomes" id="UP001454036"/>
    </source>
</evidence>
<evidence type="ECO:0000256" key="2">
    <source>
        <dbReference type="ARBA" id="ARBA00022737"/>
    </source>
</evidence>
<proteinExistence type="inferred from homology"/>
<dbReference type="GO" id="GO:0010019">
    <property type="term" value="P:chloroplast-nucleus signaling pathway"/>
    <property type="evidence" value="ECO:0007669"/>
    <property type="project" value="TreeGrafter"/>
</dbReference>
<evidence type="ECO:0000256" key="3">
    <source>
        <dbReference type="PROSITE-ProRule" id="PRU00708"/>
    </source>
</evidence>
<feature type="repeat" description="PPR" evidence="3">
    <location>
        <begin position="430"/>
        <end position="464"/>
    </location>
</feature>
<dbReference type="NCBIfam" id="TIGR00756">
    <property type="entry name" value="PPR"/>
    <property type="match status" value="6"/>
</dbReference>
<sequence>MFGTLFATKRFNLFIRGLHLGKQLANPSAEHILVSAIRVNIRQKKWKFVDKLFISNSIMARSPSMIARVFQEFRSSPGVLLEIFDRIRASDSSVLLSSLECCSVMIHVLVNSKKYDDAMFLMKELMIAKGYMPLEVLEGLVDSSLDEGVAVFDALVRACTQMGKTEGAYEVMHKLRMENIWVSIHAWNNFLNSLVKSDQLLRFWAVYEEILSHGYFENVNTFNLIIYALCNEFKLDEAISVYYKMIKGGIVPNIVCFNMIIDGACKIGDLGLALKLVRKVETMSRGCITANEVSYNCLINGYCKAGNAVNGEEFLKEMIDRGVQPNERTYATLVDGYSRNGQIEEAFRFCDEMVEKDMVPNSFIYNPIMHWLYSEGDTHEALSVLSDMVKRNIPDQVTHSVIVKGLLRNSMLSEALSYAKPIMETNLVEDAFLHNIIMDYCCKSKDTAKAEQILCSMFVQGLIPDLITYGTLIDGYCKEGKLESAFEAYNDMIRADNYPNIVIYNSIIDGLWKNGSLDAAKYLAVAVKNQLFMIL</sequence>
<dbReference type="GO" id="GO:0031930">
    <property type="term" value="P:mitochondria-nucleus signaling pathway"/>
    <property type="evidence" value="ECO:0007669"/>
    <property type="project" value="TreeGrafter"/>
</dbReference>
<dbReference type="PANTHER" id="PTHR47936:SF1">
    <property type="entry name" value="PENTATRICOPEPTIDE REPEAT-CONTAINING PROTEIN GUN1, CHLOROPLASTIC"/>
    <property type="match status" value="1"/>
</dbReference>
<dbReference type="Pfam" id="PF01535">
    <property type="entry name" value="PPR"/>
    <property type="match status" value="2"/>
</dbReference>
<dbReference type="InterPro" id="IPR011990">
    <property type="entry name" value="TPR-like_helical_dom_sf"/>
</dbReference>
<keyword evidence="5" id="KW-1185">Reference proteome</keyword>
<organism evidence="4 5">
    <name type="scientific">Lithospermum erythrorhizon</name>
    <name type="common">Purple gromwell</name>
    <name type="synonym">Lithospermum officinale var. erythrorhizon</name>
    <dbReference type="NCBI Taxonomy" id="34254"/>
    <lineage>
        <taxon>Eukaryota</taxon>
        <taxon>Viridiplantae</taxon>
        <taxon>Streptophyta</taxon>
        <taxon>Embryophyta</taxon>
        <taxon>Tracheophyta</taxon>
        <taxon>Spermatophyta</taxon>
        <taxon>Magnoliopsida</taxon>
        <taxon>eudicotyledons</taxon>
        <taxon>Gunneridae</taxon>
        <taxon>Pentapetalae</taxon>
        <taxon>asterids</taxon>
        <taxon>lamiids</taxon>
        <taxon>Boraginales</taxon>
        <taxon>Boraginaceae</taxon>
        <taxon>Boraginoideae</taxon>
        <taxon>Lithospermeae</taxon>
        <taxon>Lithospermum</taxon>
    </lineage>
</organism>
<protein>
    <recommendedName>
        <fullName evidence="6">Pentatricopeptide repeat-containing protein</fullName>
    </recommendedName>
</protein>
<evidence type="ECO:0000313" key="4">
    <source>
        <dbReference type="EMBL" id="GAA0149032.1"/>
    </source>
</evidence>
<feature type="repeat" description="PPR" evidence="3">
    <location>
        <begin position="218"/>
        <end position="252"/>
    </location>
</feature>
<dbReference type="InterPro" id="IPR002885">
    <property type="entry name" value="PPR_rpt"/>
</dbReference>
<dbReference type="Gene3D" id="1.25.40.10">
    <property type="entry name" value="Tetratricopeptide repeat domain"/>
    <property type="match status" value="5"/>
</dbReference>
<dbReference type="GO" id="GO:0009507">
    <property type="term" value="C:chloroplast"/>
    <property type="evidence" value="ECO:0007669"/>
    <property type="project" value="TreeGrafter"/>
</dbReference>
<dbReference type="AlphaFoldDB" id="A0AAV3PBF4"/>
<accession>A0AAV3PBF4</accession>
<name>A0AAV3PBF4_LITER</name>
<feature type="repeat" description="PPR" evidence="3">
    <location>
        <begin position="465"/>
        <end position="499"/>
    </location>
</feature>
<gene>
    <name evidence="4" type="ORF">LIER_08309</name>
</gene>
<dbReference type="PANTHER" id="PTHR47936">
    <property type="entry name" value="PPR_LONG DOMAIN-CONTAINING PROTEIN"/>
    <property type="match status" value="1"/>
</dbReference>
<feature type="repeat" description="PPR" evidence="3">
    <location>
        <begin position="361"/>
        <end position="395"/>
    </location>
</feature>
<keyword evidence="2" id="KW-0677">Repeat</keyword>
<dbReference type="Proteomes" id="UP001454036">
    <property type="component" value="Unassembled WGS sequence"/>
</dbReference>
<feature type="repeat" description="PPR" evidence="3">
    <location>
        <begin position="291"/>
        <end position="325"/>
    </location>
</feature>
<evidence type="ECO:0000256" key="1">
    <source>
        <dbReference type="ARBA" id="ARBA00007626"/>
    </source>
</evidence>
<dbReference type="PROSITE" id="PS51375">
    <property type="entry name" value="PPR"/>
    <property type="match status" value="6"/>
</dbReference>
<comment type="caution">
    <text evidence="4">The sequence shown here is derived from an EMBL/GenBank/DDBJ whole genome shotgun (WGS) entry which is preliminary data.</text>
</comment>
<reference evidence="4 5" key="1">
    <citation type="submission" date="2024-01" db="EMBL/GenBank/DDBJ databases">
        <title>The complete chloroplast genome sequence of Lithospermum erythrorhizon: insights into the phylogenetic relationship among Boraginaceae species and the maternal lineages of purple gromwells.</title>
        <authorList>
            <person name="Okada T."/>
            <person name="Watanabe K."/>
        </authorList>
    </citation>
    <scope>NUCLEOTIDE SEQUENCE [LARGE SCALE GENOMIC DNA]</scope>
</reference>
<dbReference type="Pfam" id="PF13041">
    <property type="entry name" value="PPR_2"/>
    <property type="match status" value="4"/>
</dbReference>
<feature type="repeat" description="PPR" evidence="3">
    <location>
        <begin position="326"/>
        <end position="360"/>
    </location>
</feature>
<evidence type="ECO:0008006" key="6">
    <source>
        <dbReference type="Google" id="ProtNLM"/>
    </source>
</evidence>
<dbReference type="SUPFAM" id="SSF81901">
    <property type="entry name" value="HCP-like"/>
    <property type="match status" value="1"/>
</dbReference>
<comment type="similarity">
    <text evidence="1">Belongs to the PPR family. P subfamily.</text>
</comment>
<dbReference type="EMBL" id="BAABME010001339">
    <property type="protein sequence ID" value="GAA0149032.1"/>
    <property type="molecule type" value="Genomic_DNA"/>
</dbReference>